<dbReference type="Gene3D" id="3.40.50.150">
    <property type="entry name" value="Vaccinia Virus protein VP39"/>
    <property type="match status" value="1"/>
</dbReference>
<proteinExistence type="inferred from homology"/>
<dbReference type="GO" id="GO:0030091">
    <property type="term" value="P:protein repair"/>
    <property type="evidence" value="ECO:0007669"/>
    <property type="project" value="UniProtKB-UniRule"/>
</dbReference>
<dbReference type="EC" id="2.1.1.77" evidence="7"/>
<evidence type="ECO:0000313" key="9">
    <source>
        <dbReference type="Proteomes" id="UP000318995"/>
    </source>
</evidence>
<comment type="caution">
    <text evidence="8">The sequence shown here is derived from an EMBL/GenBank/DDBJ whole genome shotgun (WGS) entry which is preliminary data.</text>
</comment>
<dbReference type="PANTHER" id="PTHR11579">
    <property type="entry name" value="PROTEIN-L-ISOASPARTATE O-METHYLTRANSFERASE"/>
    <property type="match status" value="1"/>
</dbReference>
<dbReference type="SUPFAM" id="SSF53335">
    <property type="entry name" value="S-adenosyl-L-methionine-dependent methyltransferases"/>
    <property type="match status" value="1"/>
</dbReference>
<keyword evidence="6 7" id="KW-0949">S-adenosyl-L-methionine</keyword>
<accession>A0A5C5VVF3</accession>
<keyword evidence="5 7" id="KW-0808">Transferase</keyword>
<dbReference type="NCBIfam" id="TIGR00080">
    <property type="entry name" value="pimt"/>
    <property type="match status" value="1"/>
</dbReference>
<dbReference type="NCBIfam" id="NF001453">
    <property type="entry name" value="PRK00312.1"/>
    <property type="match status" value="1"/>
</dbReference>
<dbReference type="CDD" id="cd02440">
    <property type="entry name" value="AdoMet_MTases"/>
    <property type="match status" value="1"/>
</dbReference>
<dbReference type="PROSITE" id="PS01279">
    <property type="entry name" value="PCMT"/>
    <property type="match status" value="1"/>
</dbReference>
<comment type="catalytic activity">
    <reaction evidence="7">
        <text>[protein]-L-isoaspartate + S-adenosyl-L-methionine = [protein]-L-isoaspartate alpha-methyl ester + S-adenosyl-L-homocysteine</text>
        <dbReference type="Rhea" id="RHEA:12705"/>
        <dbReference type="Rhea" id="RHEA-COMP:12143"/>
        <dbReference type="Rhea" id="RHEA-COMP:12144"/>
        <dbReference type="ChEBI" id="CHEBI:57856"/>
        <dbReference type="ChEBI" id="CHEBI:59789"/>
        <dbReference type="ChEBI" id="CHEBI:90596"/>
        <dbReference type="ChEBI" id="CHEBI:90598"/>
        <dbReference type="EC" id="2.1.1.77"/>
    </reaction>
</comment>
<evidence type="ECO:0000256" key="5">
    <source>
        <dbReference type="ARBA" id="ARBA00022679"/>
    </source>
</evidence>
<organism evidence="8 9">
    <name type="scientific">Botrimarina hoheduenensis</name>
    <dbReference type="NCBI Taxonomy" id="2528000"/>
    <lineage>
        <taxon>Bacteria</taxon>
        <taxon>Pseudomonadati</taxon>
        <taxon>Planctomycetota</taxon>
        <taxon>Planctomycetia</taxon>
        <taxon>Pirellulales</taxon>
        <taxon>Lacipirellulaceae</taxon>
        <taxon>Botrimarina</taxon>
    </lineage>
</organism>
<keyword evidence="9" id="KW-1185">Reference proteome</keyword>
<evidence type="ECO:0000313" key="8">
    <source>
        <dbReference type="EMBL" id="TWT41571.1"/>
    </source>
</evidence>
<dbReference type="GO" id="GO:0004719">
    <property type="term" value="F:protein-L-isoaspartate (D-aspartate) O-methyltransferase activity"/>
    <property type="evidence" value="ECO:0007669"/>
    <property type="project" value="UniProtKB-UniRule"/>
</dbReference>
<dbReference type="AlphaFoldDB" id="A0A5C5VVF3"/>
<comment type="function">
    <text evidence="7">Catalyzes the methyl esterification of L-isoaspartyl residues in peptides and proteins that result from spontaneous decomposition of normal L-aspartyl and L-asparaginyl residues. It plays a role in the repair and/or degradation of damaged proteins.</text>
</comment>
<evidence type="ECO:0000256" key="7">
    <source>
        <dbReference type="HAMAP-Rule" id="MF_00090"/>
    </source>
</evidence>
<dbReference type="HAMAP" id="MF_00090">
    <property type="entry name" value="PIMT"/>
    <property type="match status" value="1"/>
</dbReference>
<gene>
    <name evidence="7 8" type="primary">pcm</name>
    <name evidence="8" type="ORF">Pla111_29480</name>
</gene>
<dbReference type="GO" id="GO:0005737">
    <property type="term" value="C:cytoplasm"/>
    <property type="evidence" value="ECO:0007669"/>
    <property type="project" value="UniProtKB-SubCell"/>
</dbReference>
<dbReference type="Pfam" id="PF01135">
    <property type="entry name" value="PCMT"/>
    <property type="match status" value="1"/>
</dbReference>
<dbReference type="GO" id="GO:0032259">
    <property type="term" value="P:methylation"/>
    <property type="evidence" value="ECO:0007669"/>
    <property type="project" value="UniProtKB-KW"/>
</dbReference>
<evidence type="ECO:0000256" key="3">
    <source>
        <dbReference type="ARBA" id="ARBA00022490"/>
    </source>
</evidence>
<reference evidence="8 9" key="1">
    <citation type="submission" date="2019-02" db="EMBL/GenBank/DDBJ databases">
        <title>Deep-cultivation of Planctomycetes and their phenomic and genomic characterization uncovers novel biology.</title>
        <authorList>
            <person name="Wiegand S."/>
            <person name="Jogler M."/>
            <person name="Boedeker C."/>
            <person name="Pinto D."/>
            <person name="Vollmers J."/>
            <person name="Rivas-Marin E."/>
            <person name="Kohn T."/>
            <person name="Peeters S.H."/>
            <person name="Heuer A."/>
            <person name="Rast P."/>
            <person name="Oberbeckmann S."/>
            <person name="Bunk B."/>
            <person name="Jeske O."/>
            <person name="Meyerdierks A."/>
            <person name="Storesund J.E."/>
            <person name="Kallscheuer N."/>
            <person name="Luecker S."/>
            <person name="Lage O.M."/>
            <person name="Pohl T."/>
            <person name="Merkel B.J."/>
            <person name="Hornburger P."/>
            <person name="Mueller R.-W."/>
            <person name="Bruemmer F."/>
            <person name="Labrenz M."/>
            <person name="Spormann A.M."/>
            <person name="Op Den Camp H."/>
            <person name="Overmann J."/>
            <person name="Amann R."/>
            <person name="Jetten M.S.M."/>
            <person name="Mascher T."/>
            <person name="Medema M.H."/>
            <person name="Devos D.P."/>
            <person name="Kaster A.-K."/>
            <person name="Ovreas L."/>
            <person name="Rohde M."/>
            <person name="Galperin M.Y."/>
            <person name="Jogler C."/>
        </authorList>
    </citation>
    <scope>NUCLEOTIDE SEQUENCE [LARGE SCALE GENOMIC DNA]</scope>
    <source>
        <strain evidence="8 9">Pla111</strain>
    </source>
</reference>
<dbReference type="PANTHER" id="PTHR11579:SF0">
    <property type="entry name" value="PROTEIN-L-ISOASPARTATE(D-ASPARTATE) O-METHYLTRANSFERASE"/>
    <property type="match status" value="1"/>
</dbReference>
<keyword evidence="3 7" id="KW-0963">Cytoplasm</keyword>
<dbReference type="Proteomes" id="UP000318995">
    <property type="component" value="Unassembled WGS sequence"/>
</dbReference>
<comment type="subcellular location">
    <subcellularLocation>
        <location evidence="1 7">Cytoplasm</location>
    </subcellularLocation>
</comment>
<dbReference type="FunFam" id="3.40.50.150:FF:000010">
    <property type="entry name" value="Protein-L-isoaspartate O-methyltransferase"/>
    <property type="match status" value="1"/>
</dbReference>
<name>A0A5C5VVF3_9BACT</name>
<dbReference type="Gene3D" id="2.60.120.260">
    <property type="entry name" value="Galactose-binding domain-like"/>
    <property type="match status" value="1"/>
</dbReference>
<dbReference type="InterPro" id="IPR029063">
    <property type="entry name" value="SAM-dependent_MTases_sf"/>
</dbReference>
<evidence type="ECO:0000256" key="2">
    <source>
        <dbReference type="ARBA" id="ARBA00005369"/>
    </source>
</evidence>
<dbReference type="InterPro" id="IPR000682">
    <property type="entry name" value="PCMT"/>
</dbReference>
<protein>
    <recommendedName>
        <fullName evidence="7">Protein-L-isoaspartate O-methyltransferase</fullName>
        <ecNumber evidence="7">2.1.1.77</ecNumber>
    </recommendedName>
    <alternativeName>
        <fullName evidence="7">L-isoaspartyl protein carboxyl methyltransferase</fullName>
    </alternativeName>
    <alternativeName>
        <fullName evidence="7">Protein L-isoaspartyl methyltransferase</fullName>
    </alternativeName>
    <alternativeName>
        <fullName evidence="7">Protein-beta-aspartate methyltransferase</fullName>
        <shortName evidence="7">PIMT</shortName>
    </alternativeName>
</protein>
<sequence length="457" mass="50355">MLSFFSLSIRRFLTTPPTACSDIIGPKVITICNCFANSTRMTAANTSLLRCLPIVAVVFAGAHLTGLATAQSASSKWDQLREQMVFQEVQSAGITNERVLEAMRATPRHEFVPLSQRRLAYQDMALPIGEQQTISPPFVVAYMTEQIDPQPTDRVLEIGTGSGYQAAVLAPLVKDVYSIEIVPELGKRAARTLERLDYKNVHCRIGDGYAGWAEAAPFDKIIVTCSPEEPPKPLVEQLVEGGQMIVPVGERYQQNLVRLTKRNNTLERQTLRATLFVPMTGTAEDRRERQPDPAKPQIVNGDFTQAAADATENRPAAWHYVRQAGLVTEGGRGGPGNRCLRFANEEPGLGSQALQGFAVDGREVARLAVRFDARGEGIRRGRSNAEWPYLVITFYDHRRATLASEVIGPLRGTFEWETFERALPVPIKAREAIVRLGLLGATGRMWIDNVGVAAAKD</sequence>
<feature type="active site" evidence="7">
    <location>
        <position position="135"/>
    </location>
</feature>
<dbReference type="EMBL" id="SJPH01000008">
    <property type="protein sequence ID" value="TWT41571.1"/>
    <property type="molecule type" value="Genomic_DNA"/>
</dbReference>
<evidence type="ECO:0000256" key="4">
    <source>
        <dbReference type="ARBA" id="ARBA00022603"/>
    </source>
</evidence>
<comment type="similarity">
    <text evidence="2 7">Belongs to the methyltransferase superfamily. L-isoaspartyl/D-aspartyl protein methyltransferase family.</text>
</comment>
<dbReference type="OrthoDB" id="9772751at2"/>
<evidence type="ECO:0000256" key="6">
    <source>
        <dbReference type="ARBA" id="ARBA00022691"/>
    </source>
</evidence>
<keyword evidence="4 7" id="KW-0489">Methyltransferase</keyword>
<evidence type="ECO:0000256" key="1">
    <source>
        <dbReference type="ARBA" id="ARBA00004496"/>
    </source>
</evidence>